<proteinExistence type="predicted"/>
<protein>
    <recommendedName>
        <fullName evidence="2">Diels-Alderase N-terminal domain-containing protein</fullName>
    </recommendedName>
</protein>
<name>A0ABR4C8Z7_9HELO</name>
<sequence>MSVKAVLCIFAFLGVAAATPSIPGHGHSHHCEVNSLKSFDIANGTIADIGEDPLIPFSSPKHSAINDTVWEFWFFDATTDDGDAGISIAFWRDNSHVGADPPPLGVLRLQTQVVFPNGTHWIETSWVAENTVTVCKDATTGIWKKPGYEYSFKTSTNHKYTSIVLDSPTLKGTYNLTASAPPVYPDGNYWPSKHASAKVMPLVYWNAGVPSGKVNVDMDIAGTRLNFTGIGGFDRNWGVIPLFQASLGFQYGRLAIGPYSVLFWLVGSKVDRQTYLDSVVIKSNKVVFTTKNYRVVPKKDYMLFGQTHVNDTSIPFDPTKARTTYTVEFVSGCGGKSFKFETDFADPEWAIHDRGFGGTIPRYVSSENVVIRFYPSQDILESCLVFSINTSQVIFADFSATYSSASGGEVGGKQYTGVGNVMHAEFDPVWV</sequence>
<dbReference type="SUPFAM" id="SSF159245">
    <property type="entry name" value="AttH-like"/>
    <property type="match status" value="1"/>
</dbReference>
<organism evidence="3 4">
    <name type="scientific">Oculimacula yallundae</name>
    <dbReference type="NCBI Taxonomy" id="86028"/>
    <lineage>
        <taxon>Eukaryota</taxon>
        <taxon>Fungi</taxon>
        <taxon>Dikarya</taxon>
        <taxon>Ascomycota</taxon>
        <taxon>Pezizomycotina</taxon>
        <taxon>Leotiomycetes</taxon>
        <taxon>Helotiales</taxon>
        <taxon>Ploettnerulaceae</taxon>
        <taxon>Oculimacula</taxon>
    </lineage>
</organism>
<reference evidence="3 4" key="1">
    <citation type="journal article" date="2024" name="Commun. Biol.">
        <title>Comparative genomic analysis of thermophilic fungi reveals convergent evolutionary adaptations and gene losses.</title>
        <authorList>
            <person name="Steindorff A.S."/>
            <person name="Aguilar-Pontes M.V."/>
            <person name="Robinson A.J."/>
            <person name="Andreopoulos B."/>
            <person name="LaButti K."/>
            <person name="Kuo A."/>
            <person name="Mondo S."/>
            <person name="Riley R."/>
            <person name="Otillar R."/>
            <person name="Haridas S."/>
            <person name="Lipzen A."/>
            <person name="Grimwood J."/>
            <person name="Schmutz J."/>
            <person name="Clum A."/>
            <person name="Reid I.D."/>
            <person name="Moisan M.C."/>
            <person name="Butler G."/>
            <person name="Nguyen T.T.M."/>
            <person name="Dewar K."/>
            <person name="Conant G."/>
            <person name="Drula E."/>
            <person name="Henrissat B."/>
            <person name="Hansel C."/>
            <person name="Singer S."/>
            <person name="Hutchinson M.I."/>
            <person name="de Vries R.P."/>
            <person name="Natvig D.O."/>
            <person name="Powell A.J."/>
            <person name="Tsang A."/>
            <person name="Grigoriev I.V."/>
        </authorList>
    </citation>
    <scope>NUCLEOTIDE SEQUENCE [LARGE SCALE GENOMIC DNA]</scope>
    <source>
        <strain evidence="3 4">CBS 494.80</strain>
    </source>
</reference>
<evidence type="ECO:0000313" key="3">
    <source>
        <dbReference type="EMBL" id="KAL2065961.1"/>
    </source>
</evidence>
<comment type="caution">
    <text evidence="3">The sequence shown here is derived from an EMBL/GenBank/DDBJ whole genome shotgun (WGS) entry which is preliminary data.</text>
</comment>
<gene>
    <name evidence="3" type="ORF">VTL71DRAFT_3631</name>
</gene>
<accession>A0ABR4C8Z7</accession>
<evidence type="ECO:0000256" key="1">
    <source>
        <dbReference type="SAM" id="SignalP"/>
    </source>
</evidence>
<feature type="domain" description="Diels-Alderase N-terminal" evidence="2">
    <location>
        <begin position="61"/>
        <end position="237"/>
    </location>
</feature>
<feature type="signal peptide" evidence="1">
    <location>
        <begin position="1"/>
        <end position="18"/>
    </location>
</feature>
<dbReference type="InterPro" id="IPR056402">
    <property type="entry name" value="DA_N"/>
</dbReference>
<evidence type="ECO:0000259" key="2">
    <source>
        <dbReference type="Pfam" id="PF24137"/>
    </source>
</evidence>
<dbReference type="Pfam" id="PF24137">
    <property type="entry name" value="DA_N"/>
    <property type="match status" value="1"/>
</dbReference>
<keyword evidence="1" id="KW-0732">Signal</keyword>
<feature type="chain" id="PRO_5045045188" description="Diels-Alderase N-terminal domain-containing protein" evidence="1">
    <location>
        <begin position="19"/>
        <end position="431"/>
    </location>
</feature>
<keyword evidence="4" id="KW-1185">Reference proteome</keyword>
<dbReference type="EMBL" id="JAZHXI010000012">
    <property type="protein sequence ID" value="KAL2065961.1"/>
    <property type="molecule type" value="Genomic_DNA"/>
</dbReference>
<dbReference type="Proteomes" id="UP001595075">
    <property type="component" value="Unassembled WGS sequence"/>
</dbReference>
<evidence type="ECO:0000313" key="4">
    <source>
        <dbReference type="Proteomes" id="UP001595075"/>
    </source>
</evidence>